<gene>
    <name evidence="14" type="primary">RGR1</name>
    <name evidence="14" type="ORF">PRK78_001050</name>
</gene>
<dbReference type="GO" id="GO:0070847">
    <property type="term" value="C:core mediator complex"/>
    <property type="evidence" value="ECO:0007669"/>
    <property type="project" value="TreeGrafter"/>
</dbReference>
<dbReference type="GO" id="GO:0003712">
    <property type="term" value="F:transcription coregulator activity"/>
    <property type="evidence" value="ECO:0007669"/>
    <property type="project" value="UniProtKB-UniRule"/>
</dbReference>
<organism evidence="14 15">
    <name type="scientific">Emydomyces testavorans</name>
    <dbReference type="NCBI Taxonomy" id="2070801"/>
    <lineage>
        <taxon>Eukaryota</taxon>
        <taxon>Fungi</taxon>
        <taxon>Dikarya</taxon>
        <taxon>Ascomycota</taxon>
        <taxon>Pezizomycotina</taxon>
        <taxon>Eurotiomycetes</taxon>
        <taxon>Eurotiomycetidae</taxon>
        <taxon>Onygenales</taxon>
        <taxon>Nannizziopsiaceae</taxon>
        <taxon>Emydomyces</taxon>
    </lineage>
</organism>
<comment type="similarity">
    <text evidence="2 11">Belongs to the Mediator complex subunit 14 family.</text>
</comment>
<evidence type="ECO:0000256" key="6">
    <source>
        <dbReference type="ARBA" id="ARBA00023159"/>
    </source>
</evidence>
<dbReference type="PANTHER" id="PTHR12809:SF2">
    <property type="entry name" value="MEDIATOR OF RNA POLYMERASE II TRANSCRIPTION SUBUNIT 14"/>
    <property type="match status" value="1"/>
</dbReference>
<dbReference type="GO" id="GO:0016592">
    <property type="term" value="C:mediator complex"/>
    <property type="evidence" value="ECO:0007669"/>
    <property type="project" value="UniProtKB-UniRule"/>
</dbReference>
<keyword evidence="15" id="KW-1185">Reference proteome</keyword>
<evidence type="ECO:0000256" key="7">
    <source>
        <dbReference type="ARBA" id="ARBA00023163"/>
    </source>
</evidence>
<dbReference type="Pfam" id="PF08638">
    <property type="entry name" value="Med14"/>
    <property type="match status" value="1"/>
</dbReference>
<evidence type="ECO:0000313" key="15">
    <source>
        <dbReference type="Proteomes" id="UP001219355"/>
    </source>
</evidence>
<keyword evidence="5 11" id="KW-0805">Transcription regulation</keyword>
<keyword evidence="7 11" id="KW-0804">Transcription</keyword>
<evidence type="ECO:0000256" key="1">
    <source>
        <dbReference type="ARBA" id="ARBA00004123"/>
    </source>
</evidence>
<feature type="compositionally biased region" description="Polar residues" evidence="12">
    <location>
        <begin position="29"/>
        <end position="39"/>
    </location>
</feature>
<evidence type="ECO:0000313" key="14">
    <source>
        <dbReference type="EMBL" id="WEW55619.1"/>
    </source>
</evidence>
<protein>
    <recommendedName>
        <fullName evidence="4 11">Mediator of RNA polymerase II transcription subunit 14</fullName>
    </recommendedName>
    <alternativeName>
        <fullName evidence="10 11">Mediator complex subunit 14</fullName>
    </alternativeName>
</protein>
<dbReference type="InterPro" id="IPR055122">
    <property type="entry name" value="Med14_N"/>
</dbReference>
<evidence type="ECO:0000256" key="11">
    <source>
        <dbReference type="RuleBase" id="RU365082"/>
    </source>
</evidence>
<evidence type="ECO:0000256" key="5">
    <source>
        <dbReference type="ARBA" id="ARBA00023015"/>
    </source>
</evidence>
<proteinExistence type="inferred from homology"/>
<dbReference type="GO" id="GO:0006357">
    <property type="term" value="P:regulation of transcription by RNA polymerase II"/>
    <property type="evidence" value="ECO:0007669"/>
    <property type="project" value="InterPro"/>
</dbReference>
<name>A0AAF0II95_9EURO</name>
<feature type="region of interest" description="Disordered" evidence="12">
    <location>
        <begin position="23"/>
        <end position="42"/>
    </location>
</feature>
<evidence type="ECO:0000256" key="4">
    <source>
        <dbReference type="ARBA" id="ARBA00019619"/>
    </source>
</evidence>
<comment type="subunit">
    <text evidence="3 11">Component of the Mediator complex.</text>
</comment>
<dbReference type="EMBL" id="CP120627">
    <property type="protein sequence ID" value="WEW55619.1"/>
    <property type="molecule type" value="Genomic_DNA"/>
</dbReference>
<evidence type="ECO:0000256" key="10">
    <source>
        <dbReference type="ARBA" id="ARBA00032007"/>
    </source>
</evidence>
<evidence type="ECO:0000256" key="3">
    <source>
        <dbReference type="ARBA" id="ARBA00011837"/>
    </source>
</evidence>
<dbReference type="Pfam" id="PF26204">
    <property type="entry name" value="Med14_fung"/>
    <property type="match status" value="1"/>
</dbReference>
<accession>A0AAF0II95</accession>
<evidence type="ECO:0000256" key="8">
    <source>
        <dbReference type="ARBA" id="ARBA00023242"/>
    </source>
</evidence>
<feature type="domain" description="Mediator complex subunit MED14 N-terminal" evidence="13">
    <location>
        <begin position="66"/>
        <end position="280"/>
    </location>
</feature>
<dbReference type="AlphaFoldDB" id="A0AAF0II95"/>
<dbReference type="PANTHER" id="PTHR12809">
    <property type="entry name" value="MEDIATOR COMPLEX SUBUNIT"/>
    <property type="match status" value="1"/>
</dbReference>
<evidence type="ECO:0000256" key="9">
    <source>
        <dbReference type="ARBA" id="ARBA00025687"/>
    </source>
</evidence>
<comment type="subcellular location">
    <subcellularLocation>
        <location evidence="1 11">Nucleus</location>
    </subcellularLocation>
</comment>
<evidence type="ECO:0000259" key="13">
    <source>
        <dbReference type="Pfam" id="PF08638"/>
    </source>
</evidence>
<evidence type="ECO:0000256" key="12">
    <source>
        <dbReference type="SAM" id="MobiDB-lite"/>
    </source>
</evidence>
<keyword evidence="6 11" id="KW-0010">Activator</keyword>
<dbReference type="InterPro" id="IPR013947">
    <property type="entry name" value="Mediator_Med14"/>
</dbReference>
<dbReference type="Proteomes" id="UP001219355">
    <property type="component" value="Chromosome 1"/>
</dbReference>
<keyword evidence="8 11" id="KW-0539">Nucleus</keyword>
<reference evidence="14" key="1">
    <citation type="submission" date="2023-03" db="EMBL/GenBank/DDBJ databases">
        <title>Emydomyces testavorans Genome Sequence.</title>
        <authorList>
            <person name="Hoyer L."/>
        </authorList>
    </citation>
    <scope>NUCLEOTIDE SEQUENCE</scope>
    <source>
        <strain evidence="14">16-2883</strain>
    </source>
</reference>
<sequence>MPGLAMDGSSAFASETAAPDVDCGRRSMVNGNTGSSASSKAPVEQCQPTVSLNVLPPELAHVTLGFFPFARLINRVVQQAWNNWIEFLNDIGSPQAAQMDLPAQFIGGKNMINGRCWGDQSSENLLKKIRILEFAQSRRAEFIKLLVLSQWSRQAREVSRLIDLQAFIRTRCGFYEAAPLHIGNMKRDLVGAQLGNPDLKTALEVLSAGEIRAMPEFDFLSSRALTPCEMLKTLQRINKLITLRLTLCENVPDTFVNYFVHDGRVTFIVPSEFEVDLSVASESRSAQFYFIDMRFLFAPSSFPKGVLRAIVEQKINTLLMNSGLVGCFNLLHNFVLTHKITVLFKQAAELSRGAWSGHLHVELLRRTLVIQYWKKKPGGKSWIEIGVRSSSTWRHRGTGADTSFLHLRWVRDSEEVDSTDVEFNSEQLSAESTLFSVISLHITHVLRSTFKHLRKNRLYSSAGLHIGMHSSSIEPGNCFLEVQLTQTSHMRMIVEAVSGDIVLRVVPASRSRHGADMKSNRGSVEDIVGLISRLRCVVALEEVESHAKAVGWVPLNLRRVHPENLRRIFPPNALRSMLLFREKSWELPWLVAFTSTADGDNWWIVRLRVGDLATVPSHRGQFYLHEAKVISGWFNGSSRRLNSWSFSNLVNAFSGMVVVQSNVDFLNEFGVIRYFPPAKDLLLHPCLRVPSIYLRFRYDGLPSRRYKSLSGESSRRSSVHETLRVSYKGIVQQSGCAIIVVYGRLMTVIDNFGALYANSNGNVAFQPKGPGFAILFSVPVGSSIIASLLDKLQQIDNTALVVELMKKKGFRPLSLSTSRINFAYPGDDELHASIKFSYDKQGSQATPLSLPASNTLTRLQPLMGIEFNARNPHRRIKESLTAVLNFHKDGFHLVAELLGVTLPLLRALEQICADTCAANARLFKAQFAARSSKRYQIRYPFLQYRFHLSASQRKSHVVWILQNSTAEFERSNHPILENLLREQVYNSRGDGWRGINQGGIAYSENADHLIFALHQLIKSYILTRIQSKSHSGQANTALNVDSEVLLSDNNKIKAHKHRVYTAPQEASIKAGMEGSPTAGNRNIQHQDIASNADVITID</sequence>
<comment type="function">
    <text evidence="9 11">Component of the Mediator complex, a coactivator involved in the regulated transcription of nearly all RNA polymerase II-dependent genes. Mediator functions as a bridge to convey information from gene-specific regulatory proteins to the basal RNA polymerase II transcription machinery. Mediator is recruited to promoters by direct interactions with regulatory proteins and serves as a scaffold for the assembly of a functional preinitiation complex with RNA polymerase II and the general transcription factors.</text>
</comment>
<evidence type="ECO:0000256" key="2">
    <source>
        <dbReference type="ARBA" id="ARBA00007813"/>
    </source>
</evidence>